<sequence>MAHNLARGSAAFHRAQQYALTNAPVARSVMVNWQGGILVGQMEMNYGTHSSGQAGIYPAPIPVYPVYPVYPGGVGVFPNGNHNGVMVAQPMPQLWTPAYMPQNMAQTRAYSAATHAEPLDHYQPLQNHLANNYKVRQGFLENIINATSTKEDLEKLLLALEDYRSRKQHLSMATTTRLVNKCCKLSELDGAMDILEQLLTQTQKYRVFPDRPGLRLSLCTLRKGGRIESMLQVFEQHRDNYKGGILLQLPPLCKAASHDEKTFNVVFGLFNDAVIVNPTPGKMPIQAITALSAAALKFGQNKKARKILDQIKAMGLEENQSSFGIRVQSLTNQGKLKEAVSQLKNAPEFCKQKLPEFTVKNLQEKVEGSEEAALIKVMPLFVFALHKASYSDGAQQEADASAAVDEAVSAESK</sequence>
<accession>A0A0L0FZ02</accession>
<dbReference type="EMBL" id="KQ241986">
    <property type="protein sequence ID" value="KNC81859.1"/>
    <property type="molecule type" value="Genomic_DNA"/>
</dbReference>
<gene>
    <name evidence="1" type="ORF">SARC_05833</name>
</gene>
<keyword evidence="2" id="KW-1185">Reference proteome</keyword>
<dbReference type="Proteomes" id="UP000054560">
    <property type="component" value="Unassembled WGS sequence"/>
</dbReference>
<evidence type="ECO:0008006" key="3">
    <source>
        <dbReference type="Google" id="ProtNLM"/>
    </source>
</evidence>
<reference evidence="1 2" key="1">
    <citation type="submission" date="2011-02" db="EMBL/GenBank/DDBJ databases">
        <title>The Genome Sequence of Sphaeroforma arctica JP610.</title>
        <authorList>
            <consortium name="The Broad Institute Genome Sequencing Platform"/>
            <person name="Russ C."/>
            <person name="Cuomo C."/>
            <person name="Young S.K."/>
            <person name="Zeng Q."/>
            <person name="Gargeya S."/>
            <person name="Alvarado L."/>
            <person name="Berlin A."/>
            <person name="Chapman S.B."/>
            <person name="Chen Z."/>
            <person name="Freedman E."/>
            <person name="Gellesch M."/>
            <person name="Goldberg J."/>
            <person name="Griggs A."/>
            <person name="Gujja S."/>
            <person name="Heilman E."/>
            <person name="Heiman D."/>
            <person name="Howarth C."/>
            <person name="Mehta T."/>
            <person name="Neiman D."/>
            <person name="Pearson M."/>
            <person name="Roberts A."/>
            <person name="Saif S."/>
            <person name="Shea T."/>
            <person name="Shenoy N."/>
            <person name="Sisk P."/>
            <person name="Stolte C."/>
            <person name="Sykes S."/>
            <person name="White J."/>
            <person name="Yandava C."/>
            <person name="Burger G."/>
            <person name="Gray M.W."/>
            <person name="Holland P.W.H."/>
            <person name="King N."/>
            <person name="Lang F.B.F."/>
            <person name="Roger A.J."/>
            <person name="Ruiz-Trillo I."/>
            <person name="Haas B."/>
            <person name="Nusbaum C."/>
            <person name="Birren B."/>
        </authorList>
    </citation>
    <scope>NUCLEOTIDE SEQUENCE [LARGE SCALE GENOMIC DNA]</scope>
    <source>
        <strain evidence="1 2">JP610</strain>
    </source>
</reference>
<organism evidence="1 2">
    <name type="scientific">Sphaeroforma arctica JP610</name>
    <dbReference type="NCBI Taxonomy" id="667725"/>
    <lineage>
        <taxon>Eukaryota</taxon>
        <taxon>Ichthyosporea</taxon>
        <taxon>Ichthyophonida</taxon>
        <taxon>Sphaeroforma</taxon>
    </lineage>
</organism>
<dbReference type="GeneID" id="25906337"/>
<dbReference type="InterPro" id="IPR011990">
    <property type="entry name" value="TPR-like_helical_dom_sf"/>
</dbReference>
<proteinExistence type="predicted"/>
<dbReference type="RefSeq" id="XP_014155761.1">
    <property type="nucleotide sequence ID" value="XM_014300286.1"/>
</dbReference>
<evidence type="ECO:0000313" key="1">
    <source>
        <dbReference type="EMBL" id="KNC81859.1"/>
    </source>
</evidence>
<evidence type="ECO:0000313" key="2">
    <source>
        <dbReference type="Proteomes" id="UP000054560"/>
    </source>
</evidence>
<protein>
    <recommendedName>
        <fullName evidence="3">Pentacotripeptide-repeat region of PRORP domain-containing protein</fullName>
    </recommendedName>
</protein>
<dbReference type="Gene3D" id="1.25.40.10">
    <property type="entry name" value="Tetratricopeptide repeat domain"/>
    <property type="match status" value="1"/>
</dbReference>
<name>A0A0L0FZ02_9EUKA</name>
<dbReference type="AlphaFoldDB" id="A0A0L0FZ02"/>